<dbReference type="InterPro" id="IPR021359">
    <property type="entry name" value="DUF2812"/>
</dbReference>
<sequence length="176" mass="20979">MKTKKIFKPFMVWEEEKEEHWLTSQSKLGWHLVSVVAGFVYIFQKGEPKDLVYRLDHNTKKGYELNEYVSFIEESGWEYICEIFNGWKYFKKEAIQGEVLDLYTDEESRVFKYKSLYGIIFVIFMVNFFQAVLSIIHMVRFRSTHYFIIGALTTLATVILGYALLYLDKKSKAQRF</sequence>
<evidence type="ECO:0000313" key="3">
    <source>
        <dbReference type="Proteomes" id="UP000516160"/>
    </source>
</evidence>
<gene>
    <name evidence="2" type="ORF">HYG86_13950</name>
</gene>
<reference evidence="2 3" key="1">
    <citation type="submission" date="2020-07" db="EMBL/GenBank/DDBJ databases">
        <title>Alkalicella. sp. LB2 genome.</title>
        <authorList>
            <person name="Postec A."/>
            <person name="Quemeneur M."/>
        </authorList>
    </citation>
    <scope>NUCLEOTIDE SEQUENCE [LARGE SCALE GENOMIC DNA]</scope>
    <source>
        <strain evidence="2 3">LB2</strain>
    </source>
</reference>
<keyword evidence="1" id="KW-0812">Transmembrane</keyword>
<keyword evidence="1" id="KW-1133">Transmembrane helix</keyword>
<accession>A0A7G9WAS5</accession>
<dbReference type="Pfam" id="PF11193">
    <property type="entry name" value="DUF2812"/>
    <property type="match status" value="1"/>
</dbReference>
<feature type="transmembrane region" description="Helical" evidence="1">
    <location>
        <begin position="145"/>
        <end position="167"/>
    </location>
</feature>
<name>A0A7G9WAS5_ALKCA</name>
<dbReference type="Proteomes" id="UP000516160">
    <property type="component" value="Chromosome"/>
</dbReference>
<proteinExistence type="predicted"/>
<feature type="transmembrane region" description="Helical" evidence="1">
    <location>
        <begin position="116"/>
        <end position="139"/>
    </location>
</feature>
<dbReference type="AlphaFoldDB" id="A0A7G9WAS5"/>
<evidence type="ECO:0000256" key="1">
    <source>
        <dbReference type="SAM" id="Phobius"/>
    </source>
</evidence>
<dbReference type="RefSeq" id="WP_213166192.1">
    <property type="nucleotide sequence ID" value="NZ_CP058559.1"/>
</dbReference>
<keyword evidence="1" id="KW-0472">Membrane</keyword>
<dbReference type="KEGG" id="acae:HYG86_13950"/>
<evidence type="ECO:0000313" key="2">
    <source>
        <dbReference type="EMBL" id="QNO15787.1"/>
    </source>
</evidence>
<protein>
    <submittedName>
        <fullName evidence="2">DUF2812 domain-containing protein</fullName>
    </submittedName>
</protein>
<dbReference type="EMBL" id="CP058559">
    <property type="protein sequence ID" value="QNO15787.1"/>
    <property type="molecule type" value="Genomic_DNA"/>
</dbReference>
<keyword evidence="3" id="KW-1185">Reference proteome</keyword>
<organism evidence="2 3">
    <name type="scientific">Alkalicella caledoniensis</name>
    <dbReference type="NCBI Taxonomy" id="2731377"/>
    <lineage>
        <taxon>Bacteria</taxon>
        <taxon>Bacillati</taxon>
        <taxon>Bacillota</taxon>
        <taxon>Clostridia</taxon>
        <taxon>Eubacteriales</taxon>
        <taxon>Proteinivoracaceae</taxon>
        <taxon>Alkalicella</taxon>
    </lineage>
</organism>